<dbReference type="PANTHER" id="PTHR47782:SF12">
    <property type="entry name" value="ZN(II)2CYS6 TRANSCRIPTION FACTOR (EUROFUNG)"/>
    <property type="match status" value="1"/>
</dbReference>
<dbReference type="GO" id="GO:0005634">
    <property type="term" value="C:nucleus"/>
    <property type="evidence" value="ECO:0007669"/>
    <property type="project" value="UniProtKB-SubCell"/>
</dbReference>
<keyword evidence="4" id="KW-0862">Zinc</keyword>
<dbReference type="SMART" id="SM00066">
    <property type="entry name" value="GAL4"/>
    <property type="match status" value="1"/>
</dbReference>
<dbReference type="Gene3D" id="4.10.240.10">
    <property type="entry name" value="Zn(2)-C6 fungal-type DNA-binding domain"/>
    <property type="match status" value="1"/>
</dbReference>
<dbReference type="PROSITE" id="PS50048">
    <property type="entry name" value="ZN2_CY6_FUNGAL_2"/>
    <property type="match status" value="1"/>
</dbReference>
<evidence type="ECO:0000256" key="3">
    <source>
        <dbReference type="ARBA" id="ARBA00022723"/>
    </source>
</evidence>
<evidence type="ECO:0000256" key="9">
    <source>
        <dbReference type="ARBA" id="ARBA00023242"/>
    </source>
</evidence>
<feature type="region of interest" description="Disordered" evidence="10">
    <location>
        <begin position="711"/>
        <end position="736"/>
    </location>
</feature>
<dbReference type="GO" id="GO:0008270">
    <property type="term" value="F:zinc ion binding"/>
    <property type="evidence" value="ECO:0007669"/>
    <property type="project" value="InterPro"/>
</dbReference>
<dbReference type="Proteomes" id="UP000028524">
    <property type="component" value="Unassembled WGS sequence"/>
</dbReference>
<sequence length="1234" mass="135924">MSTITSQITFTHEVDPGTLKTTENQLQELKEGVLLDEVEVSSPSSIASTPRTTDFEEPFDDCTQDCRRDSGIELAQTQSALLVTADRSYKIVADFPVPQTLAPHEVMIRNHATGLNHIDWKSVDYNFCLPELPWITGREMAGVVERVGADVTRYRPGDKVWTSTYYKDRRAGCFQDLVVVPQHTVLPIPSNLDFNTAACLGVAALTAAMSLWRWLGVPMHPPRSTSSGPQKPGVMLVWGGSTVTGQFAIQVAAQAGLDVIAVCSESTASLVASLGAAHVVTYNNKTDLHIIGEILCLADGRLTKAVDLVGAKTAKLVLQLIAACGEKEVEFAPLAFMSSKDPIPPNAKVHTVEMKQFVLDSTSEVYGARLNEMVQDGTLRLPSVKVLEGGLTAVEEGLRIVKEGRLQGGKLNISAIAEKPFHHRLPLTCRLILNHKREDAIARPGAATYRDPFGVPSKTPTVLMEQALSVLGGYCTLDAHGAVPLGRPSARSPRESSNVSSSSNSVPLGRTSFEKHAMALDVVSQSANRPHAPLWMSHLGHVAEQDEEPGRGKRSRVTLACQRCKTRKQKCDGSNPCEKCKANNQECCYVIPQKPMPFGKNQYIKALERRVAELETFLSTQGMTELSSDHWAATAESTTSASDARSNPTPEPEPDEPDEAVLDWRDGVDSVVSVVRSLSLDVNGSGYMGASSHVALGRVFAFLAKTKHREAVETGQPRRQSLAASTASRHPANDVHQPIDFADVPAGIADRLFNGYLKHIATRWPVVHSVWVRELHARRHSLTDVFELTMLHLLYATAGRFIETTGETGEFHVKRHYASAAQSLDTIHQFNDIRTVQVLMLMAVYCLRDSIGPGAWTCSRTALLIAIDHGLHRQTKALSRLSMQSELRKRLFWSCYAFDRQISIPMGRPFGISDRDIDVELPLDIDEDTTQEQLANLDSIMGSQTKATSMTSFILIARLRRIESDIQQTVYRVDQSIVIDDATIDGFLHRLEVWKSTIPQDCRRMRDVGDVPFDGYDYYMVFYHKCLRLLLYPQISKTNVAPRFLKECAKACAGICGAYKRLHQTLAVGYSFMALQTVFMAGLTLVYCIWISPAEIFDMITSNGIHDCSILLFVIAERVLPAKKYRNAFEVIRQRVIDHISQERAAPREAMAGLTEELAPSAQSFQVNMPFEVDNGSFEEFSQIITDMTGEEFVGALGRAGEEDMGDATVDFGAGAMYRMPEGFGTGVGYGTNG</sequence>
<comment type="subcellular location">
    <subcellularLocation>
        <location evidence="1">Nucleus</location>
    </subcellularLocation>
</comment>
<evidence type="ECO:0000313" key="14">
    <source>
        <dbReference type="Proteomes" id="UP000028524"/>
    </source>
</evidence>
<feature type="domain" description="Zn(2)-C6 fungal-type" evidence="12">
    <location>
        <begin position="560"/>
        <end position="589"/>
    </location>
</feature>
<feature type="compositionally biased region" description="Polar residues" evidence="10">
    <location>
        <begin position="717"/>
        <end position="728"/>
    </location>
</feature>
<dbReference type="CDD" id="cd00067">
    <property type="entry name" value="GAL4"/>
    <property type="match status" value="1"/>
</dbReference>
<dbReference type="InterPro" id="IPR013154">
    <property type="entry name" value="ADH-like_N"/>
</dbReference>
<keyword evidence="11" id="KW-0812">Transmembrane</keyword>
<dbReference type="SUPFAM" id="SSF50129">
    <property type="entry name" value="GroES-like"/>
    <property type="match status" value="1"/>
</dbReference>
<feature type="compositionally biased region" description="Low complexity" evidence="10">
    <location>
        <begin position="489"/>
        <end position="507"/>
    </location>
</feature>
<dbReference type="InterPro" id="IPR047122">
    <property type="entry name" value="Trans-enoyl_RdTase-like"/>
</dbReference>
<keyword evidence="6" id="KW-0805">Transcription regulation</keyword>
<dbReference type="Pfam" id="PF04082">
    <property type="entry name" value="Fungal_trans"/>
    <property type="match status" value="1"/>
</dbReference>
<evidence type="ECO:0000256" key="4">
    <source>
        <dbReference type="ARBA" id="ARBA00022833"/>
    </source>
</evidence>
<dbReference type="InterPro" id="IPR007219">
    <property type="entry name" value="XnlR_reg_dom"/>
</dbReference>
<dbReference type="InterPro" id="IPR011032">
    <property type="entry name" value="GroES-like_sf"/>
</dbReference>
<organism evidence="13 14">
    <name type="scientific">Stachybotrys chlorohalonatus (strain IBT 40285)</name>
    <dbReference type="NCBI Taxonomy" id="1283841"/>
    <lineage>
        <taxon>Eukaryota</taxon>
        <taxon>Fungi</taxon>
        <taxon>Dikarya</taxon>
        <taxon>Ascomycota</taxon>
        <taxon>Pezizomycotina</taxon>
        <taxon>Sordariomycetes</taxon>
        <taxon>Hypocreomycetidae</taxon>
        <taxon>Hypocreales</taxon>
        <taxon>Stachybotryaceae</taxon>
        <taxon>Stachybotrys</taxon>
    </lineage>
</organism>
<dbReference type="EMBL" id="KL660784">
    <property type="protein sequence ID" value="KFA62639.1"/>
    <property type="molecule type" value="Genomic_DNA"/>
</dbReference>
<accession>A0A084QFA4</accession>
<dbReference type="SMART" id="SM00829">
    <property type="entry name" value="PKS_ER"/>
    <property type="match status" value="1"/>
</dbReference>
<feature type="region of interest" description="Disordered" evidence="10">
    <location>
        <begin position="625"/>
        <end position="660"/>
    </location>
</feature>
<evidence type="ECO:0000256" key="7">
    <source>
        <dbReference type="ARBA" id="ARBA00023125"/>
    </source>
</evidence>
<keyword evidence="5" id="KW-0560">Oxidoreductase</keyword>
<dbReference type="PANTHER" id="PTHR47782">
    <property type="entry name" value="ZN(II)2CYS6 TRANSCRIPTION FACTOR (EUROFUNG)-RELATED"/>
    <property type="match status" value="1"/>
</dbReference>
<dbReference type="AlphaFoldDB" id="A0A084QFA4"/>
<dbReference type="PROSITE" id="PS00463">
    <property type="entry name" value="ZN2_CY6_FUNGAL_1"/>
    <property type="match status" value="1"/>
</dbReference>
<dbReference type="GO" id="GO:0006351">
    <property type="term" value="P:DNA-templated transcription"/>
    <property type="evidence" value="ECO:0007669"/>
    <property type="project" value="InterPro"/>
</dbReference>
<dbReference type="InterPro" id="IPR036864">
    <property type="entry name" value="Zn2-C6_fun-type_DNA-bd_sf"/>
</dbReference>
<evidence type="ECO:0000259" key="12">
    <source>
        <dbReference type="PROSITE" id="PS50048"/>
    </source>
</evidence>
<proteinExistence type="inferred from homology"/>
<reference evidence="13 14" key="1">
    <citation type="journal article" date="2014" name="BMC Genomics">
        <title>Comparative genome sequencing reveals chemotype-specific gene clusters in the toxigenic black mold Stachybotrys.</title>
        <authorList>
            <person name="Semeiks J."/>
            <person name="Borek D."/>
            <person name="Otwinowski Z."/>
            <person name="Grishin N.V."/>
        </authorList>
    </citation>
    <scope>NUCLEOTIDE SEQUENCE [LARGE SCALE GENOMIC DNA]</scope>
    <source>
        <strain evidence="13 14">IBT 40285</strain>
    </source>
</reference>
<feature type="transmembrane region" description="Helical" evidence="11">
    <location>
        <begin position="1068"/>
        <end position="1090"/>
    </location>
</feature>
<evidence type="ECO:0000256" key="10">
    <source>
        <dbReference type="SAM" id="MobiDB-lite"/>
    </source>
</evidence>
<dbReference type="Pfam" id="PF00172">
    <property type="entry name" value="Zn_clus"/>
    <property type="match status" value="1"/>
</dbReference>
<keyword evidence="11" id="KW-0472">Membrane</keyword>
<evidence type="ECO:0000256" key="2">
    <source>
        <dbReference type="ARBA" id="ARBA00008072"/>
    </source>
</evidence>
<dbReference type="Gene3D" id="3.90.180.10">
    <property type="entry name" value="Medium-chain alcohol dehydrogenases, catalytic domain"/>
    <property type="match status" value="1"/>
</dbReference>
<keyword evidence="8" id="KW-0804">Transcription</keyword>
<dbReference type="InterPro" id="IPR036291">
    <property type="entry name" value="NAD(P)-bd_dom_sf"/>
</dbReference>
<keyword evidence="11" id="KW-1133">Transmembrane helix</keyword>
<evidence type="ECO:0000256" key="5">
    <source>
        <dbReference type="ARBA" id="ARBA00023002"/>
    </source>
</evidence>
<gene>
    <name evidence="13" type="ORF">S40285_08025</name>
</gene>
<keyword evidence="14" id="KW-1185">Reference proteome</keyword>
<keyword evidence="3" id="KW-0479">Metal-binding</keyword>
<dbReference type="HOGENOM" id="CLU_268238_0_0_1"/>
<dbReference type="Pfam" id="PF08240">
    <property type="entry name" value="ADH_N"/>
    <property type="match status" value="1"/>
</dbReference>
<dbReference type="Gene3D" id="3.40.50.720">
    <property type="entry name" value="NAD(P)-binding Rossmann-like Domain"/>
    <property type="match status" value="1"/>
</dbReference>
<evidence type="ECO:0000313" key="13">
    <source>
        <dbReference type="EMBL" id="KFA62639.1"/>
    </source>
</evidence>
<dbReference type="SMART" id="SM00906">
    <property type="entry name" value="Fungal_trans"/>
    <property type="match status" value="1"/>
</dbReference>
<dbReference type="InterPro" id="IPR052202">
    <property type="entry name" value="Yeast_MetPath_Reg"/>
</dbReference>
<dbReference type="GO" id="GO:0043565">
    <property type="term" value="F:sequence-specific DNA binding"/>
    <property type="evidence" value="ECO:0007669"/>
    <property type="project" value="TreeGrafter"/>
</dbReference>
<dbReference type="CDD" id="cd08249">
    <property type="entry name" value="enoyl_reductase_like"/>
    <property type="match status" value="1"/>
</dbReference>
<dbReference type="SUPFAM" id="SSF57701">
    <property type="entry name" value="Zn2/Cys6 DNA-binding domain"/>
    <property type="match status" value="1"/>
</dbReference>
<evidence type="ECO:0000256" key="1">
    <source>
        <dbReference type="ARBA" id="ARBA00004123"/>
    </source>
</evidence>
<evidence type="ECO:0000256" key="8">
    <source>
        <dbReference type="ARBA" id="ARBA00023163"/>
    </source>
</evidence>
<keyword evidence="7" id="KW-0238">DNA-binding</keyword>
<dbReference type="GO" id="GO:0016651">
    <property type="term" value="F:oxidoreductase activity, acting on NAD(P)H"/>
    <property type="evidence" value="ECO:0007669"/>
    <property type="project" value="InterPro"/>
</dbReference>
<evidence type="ECO:0000256" key="6">
    <source>
        <dbReference type="ARBA" id="ARBA00023015"/>
    </source>
</evidence>
<dbReference type="InParanoid" id="A0A084QFA4"/>
<dbReference type="InterPro" id="IPR001138">
    <property type="entry name" value="Zn2Cys6_DnaBD"/>
</dbReference>
<dbReference type="GO" id="GO:0000981">
    <property type="term" value="F:DNA-binding transcription factor activity, RNA polymerase II-specific"/>
    <property type="evidence" value="ECO:0007669"/>
    <property type="project" value="InterPro"/>
</dbReference>
<feature type="region of interest" description="Disordered" evidence="10">
    <location>
        <begin position="486"/>
        <end position="508"/>
    </location>
</feature>
<keyword evidence="9" id="KW-0539">Nucleus</keyword>
<dbReference type="CDD" id="cd12148">
    <property type="entry name" value="fungal_TF_MHR"/>
    <property type="match status" value="1"/>
</dbReference>
<protein>
    <recommendedName>
        <fullName evidence="12">Zn(2)-C6 fungal-type domain-containing protein</fullName>
    </recommendedName>
</protein>
<dbReference type="OrthoDB" id="189997at2759"/>
<dbReference type="GO" id="GO:0045944">
    <property type="term" value="P:positive regulation of transcription by RNA polymerase II"/>
    <property type="evidence" value="ECO:0007669"/>
    <property type="project" value="TreeGrafter"/>
</dbReference>
<evidence type="ECO:0000256" key="11">
    <source>
        <dbReference type="SAM" id="Phobius"/>
    </source>
</evidence>
<feature type="compositionally biased region" description="Low complexity" evidence="10">
    <location>
        <begin position="632"/>
        <end position="644"/>
    </location>
</feature>
<comment type="similarity">
    <text evidence="2">Belongs to the zinc-containing alcohol dehydrogenase family.</text>
</comment>
<dbReference type="InterPro" id="IPR020843">
    <property type="entry name" value="ER"/>
</dbReference>
<dbReference type="SUPFAM" id="SSF51735">
    <property type="entry name" value="NAD(P)-binding Rossmann-fold domains"/>
    <property type="match status" value="1"/>
</dbReference>
<name>A0A084QFA4_STAC4</name>